<evidence type="ECO:0000313" key="6">
    <source>
        <dbReference type="Proteomes" id="UP000241769"/>
    </source>
</evidence>
<accession>A0A2P6N2V3</accession>
<dbReference type="GO" id="GO:0043328">
    <property type="term" value="P:protein transport to vacuole involved in ubiquitin-dependent protein catabolic process via the multivesicular body sorting pathway"/>
    <property type="evidence" value="ECO:0007669"/>
    <property type="project" value="TreeGrafter"/>
</dbReference>
<dbReference type="PANTHER" id="PTHR13149">
    <property type="entry name" value="VACUOLAR PROTEIN SORTING-ASSOCIATED PROTEIN VPS25"/>
    <property type="match status" value="1"/>
</dbReference>
<dbReference type="STRING" id="1890364.A0A2P6N2V3"/>
<reference evidence="5 6" key="1">
    <citation type="journal article" date="2018" name="Genome Biol. Evol.">
        <title>Multiple Roots of Fruiting Body Formation in Amoebozoa.</title>
        <authorList>
            <person name="Hillmann F."/>
            <person name="Forbes G."/>
            <person name="Novohradska S."/>
            <person name="Ferling I."/>
            <person name="Riege K."/>
            <person name="Groth M."/>
            <person name="Westermann M."/>
            <person name="Marz M."/>
            <person name="Spaller T."/>
            <person name="Winckler T."/>
            <person name="Schaap P."/>
            <person name="Glockner G."/>
        </authorList>
    </citation>
    <scope>NUCLEOTIDE SEQUENCE [LARGE SCALE GENOMIC DNA]</scope>
    <source>
        <strain evidence="5 6">Jena</strain>
    </source>
</reference>
<evidence type="ECO:0000256" key="3">
    <source>
        <dbReference type="ARBA" id="ARBA00022927"/>
    </source>
</evidence>
<dbReference type="GO" id="GO:0005198">
    <property type="term" value="F:structural molecule activity"/>
    <property type="evidence" value="ECO:0007669"/>
    <property type="project" value="TreeGrafter"/>
</dbReference>
<dbReference type="InterPro" id="IPR014041">
    <property type="entry name" value="ESCRT-II_cplx_Vps25-sub_N"/>
</dbReference>
<protein>
    <recommendedName>
        <fullName evidence="4">ESCRT-II complex subunit VPS25</fullName>
    </recommendedName>
</protein>
<dbReference type="InterPro" id="IPR036388">
    <property type="entry name" value="WH-like_DNA-bd_sf"/>
</dbReference>
<evidence type="ECO:0000256" key="4">
    <source>
        <dbReference type="ARBA" id="ARBA00030094"/>
    </source>
</evidence>
<sequence>MTSFHFPAFYELPPTFTLQPVLNTRRKQLDMWAGLVLDYCKYHKKYSLDLEEELRSKDGLFHNPRIERILSIFDEIVSRGNGEWETKEKKRLTIHWRKPEEWASMIYRWVNDRGQTDAILTLYEIQQGDDSAGEEFHGLDTKVLIKALTCLEKQNRAQIFSGNNNEDLGVKFFSV</sequence>
<dbReference type="FunFam" id="1.10.10.10:FF:000141">
    <property type="entry name" value="vacuolar protein-sorting-associated protein 25"/>
    <property type="match status" value="1"/>
</dbReference>
<dbReference type="SUPFAM" id="SSF46785">
    <property type="entry name" value="Winged helix' DNA-binding domain"/>
    <property type="match status" value="2"/>
</dbReference>
<dbReference type="Gene3D" id="1.10.10.570">
    <property type="entry name" value="Winged helix' DNA-binding domain. Chain C. Domain 1"/>
    <property type="match status" value="1"/>
</dbReference>
<dbReference type="Proteomes" id="UP000241769">
    <property type="component" value="Unassembled WGS sequence"/>
</dbReference>
<name>A0A2P6N2V3_9EUKA</name>
<keyword evidence="3" id="KW-0653">Protein transport</keyword>
<gene>
    <name evidence="5" type="ORF">PROFUN_13822</name>
</gene>
<dbReference type="AlphaFoldDB" id="A0A2P6N2V3"/>
<comment type="similarity">
    <text evidence="1">Belongs to the VPS25 family.</text>
</comment>
<dbReference type="InParanoid" id="A0A2P6N2V3"/>
<dbReference type="InterPro" id="IPR008570">
    <property type="entry name" value="ESCRT-II_cplx_Vps25-sub"/>
</dbReference>
<dbReference type="OrthoDB" id="245150at2759"/>
<evidence type="ECO:0000256" key="2">
    <source>
        <dbReference type="ARBA" id="ARBA00022448"/>
    </source>
</evidence>
<keyword evidence="6" id="KW-1185">Reference proteome</keyword>
<dbReference type="Gene3D" id="1.10.10.10">
    <property type="entry name" value="Winged helix-like DNA-binding domain superfamily/Winged helix DNA-binding domain"/>
    <property type="match status" value="1"/>
</dbReference>
<dbReference type="FunCoup" id="A0A2P6N2V3">
    <property type="interactions" value="717"/>
</dbReference>
<dbReference type="Pfam" id="PF05871">
    <property type="entry name" value="ESCRT-II"/>
    <property type="match status" value="1"/>
</dbReference>
<proteinExistence type="inferred from homology"/>
<dbReference type="GO" id="GO:0042803">
    <property type="term" value="F:protein homodimerization activity"/>
    <property type="evidence" value="ECO:0007669"/>
    <property type="project" value="TreeGrafter"/>
</dbReference>
<dbReference type="GO" id="GO:0000814">
    <property type="term" value="C:ESCRT II complex"/>
    <property type="evidence" value="ECO:0007669"/>
    <property type="project" value="InterPro"/>
</dbReference>
<dbReference type="EMBL" id="MDYQ01000231">
    <property type="protein sequence ID" value="PRP78288.1"/>
    <property type="molecule type" value="Genomic_DNA"/>
</dbReference>
<dbReference type="PANTHER" id="PTHR13149:SF0">
    <property type="entry name" value="VACUOLAR PROTEIN-SORTING-ASSOCIATED PROTEIN 25"/>
    <property type="match status" value="1"/>
</dbReference>
<dbReference type="InterPro" id="IPR036390">
    <property type="entry name" value="WH_DNA-bd_sf"/>
</dbReference>
<evidence type="ECO:0000256" key="1">
    <source>
        <dbReference type="ARBA" id="ARBA00009674"/>
    </source>
</evidence>
<comment type="caution">
    <text evidence="5">The sequence shown here is derived from an EMBL/GenBank/DDBJ whole genome shotgun (WGS) entry which is preliminary data.</text>
</comment>
<evidence type="ECO:0000313" key="5">
    <source>
        <dbReference type="EMBL" id="PRP78288.1"/>
    </source>
</evidence>
<dbReference type="GO" id="GO:0016236">
    <property type="term" value="P:macroautophagy"/>
    <property type="evidence" value="ECO:0007669"/>
    <property type="project" value="UniProtKB-ARBA"/>
</dbReference>
<keyword evidence="2" id="KW-0813">Transport</keyword>
<organism evidence="5 6">
    <name type="scientific">Planoprotostelium fungivorum</name>
    <dbReference type="NCBI Taxonomy" id="1890364"/>
    <lineage>
        <taxon>Eukaryota</taxon>
        <taxon>Amoebozoa</taxon>
        <taxon>Evosea</taxon>
        <taxon>Variosea</taxon>
        <taxon>Cavosteliida</taxon>
        <taxon>Cavosteliaceae</taxon>
        <taxon>Planoprotostelium</taxon>
    </lineage>
</organism>